<evidence type="ECO:0000256" key="7">
    <source>
        <dbReference type="ARBA" id="ARBA00022989"/>
    </source>
</evidence>
<feature type="compositionally biased region" description="Basic and acidic residues" evidence="10">
    <location>
        <begin position="1064"/>
        <end position="1080"/>
    </location>
</feature>
<keyword evidence="13" id="KW-1185">Reference proteome</keyword>
<keyword evidence="3 9" id="KW-0813">Transport</keyword>
<dbReference type="Gene3D" id="1.20.1640.10">
    <property type="entry name" value="Multidrug efflux transporter AcrB transmembrane domain"/>
    <property type="match status" value="2"/>
</dbReference>
<dbReference type="PRINTS" id="PR00702">
    <property type="entry name" value="ACRIFLAVINRP"/>
</dbReference>
<dbReference type="SUPFAM" id="SSF82866">
    <property type="entry name" value="Multidrug efflux transporter AcrB transmembrane domain"/>
    <property type="match status" value="2"/>
</dbReference>
<feature type="transmembrane region" description="Helical" evidence="9">
    <location>
        <begin position="342"/>
        <end position="362"/>
    </location>
</feature>
<dbReference type="PANTHER" id="PTHR32063:SF11">
    <property type="entry name" value="CATION OR DRUG EFFLUX SYSTEM PROTEIN"/>
    <property type="match status" value="1"/>
</dbReference>
<dbReference type="NCBIfam" id="NF000282">
    <property type="entry name" value="RND_permease_1"/>
    <property type="match status" value="1"/>
</dbReference>
<protein>
    <recommendedName>
        <fullName evidence="9">Efflux pump membrane transporter</fullName>
    </recommendedName>
</protein>
<dbReference type="Proteomes" id="UP001589775">
    <property type="component" value="Unassembled WGS sequence"/>
</dbReference>
<feature type="transmembrane region" description="Helical" evidence="9">
    <location>
        <begin position="440"/>
        <end position="460"/>
    </location>
</feature>
<dbReference type="Gene3D" id="3.30.70.1320">
    <property type="entry name" value="Multidrug efflux transporter AcrB pore domain like"/>
    <property type="match status" value="1"/>
</dbReference>
<comment type="similarity">
    <text evidence="2 9">Belongs to the resistance-nodulation-cell division (RND) (TC 2.A.6) family.</text>
</comment>
<evidence type="ECO:0000256" key="4">
    <source>
        <dbReference type="ARBA" id="ARBA00022475"/>
    </source>
</evidence>
<evidence type="ECO:0000256" key="10">
    <source>
        <dbReference type="SAM" id="MobiDB-lite"/>
    </source>
</evidence>
<feature type="transmembrane region" description="Helical" evidence="9">
    <location>
        <begin position="933"/>
        <end position="956"/>
    </location>
</feature>
<dbReference type="RefSeq" id="WP_378391612.1">
    <property type="nucleotide sequence ID" value="NZ_JBHLWM010000008.1"/>
</dbReference>
<feature type="transmembrane region" description="Helical" evidence="9">
    <location>
        <begin position="395"/>
        <end position="419"/>
    </location>
</feature>
<evidence type="ECO:0000256" key="8">
    <source>
        <dbReference type="ARBA" id="ARBA00023136"/>
    </source>
</evidence>
<keyword evidence="8 9" id="KW-0472">Membrane</keyword>
<feature type="transmembrane region" description="Helical" evidence="9">
    <location>
        <begin position="905"/>
        <end position="927"/>
    </location>
</feature>
<gene>
    <name evidence="12" type="ORF">ACFFJ6_21370</name>
</gene>
<evidence type="ECO:0000256" key="9">
    <source>
        <dbReference type="RuleBase" id="RU364070"/>
    </source>
</evidence>
<keyword evidence="7 9" id="KW-1133">Transmembrane helix</keyword>
<dbReference type="PROSITE" id="PS50156">
    <property type="entry name" value="SSD"/>
    <property type="match status" value="1"/>
</dbReference>
<dbReference type="Gene3D" id="3.30.2090.10">
    <property type="entry name" value="Multidrug efflux transporter AcrB TolC docking domain, DN and DC subdomains"/>
    <property type="match status" value="2"/>
</dbReference>
<evidence type="ECO:0000256" key="3">
    <source>
        <dbReference type="ARBA" id="ARBA00022448"/>
    </source>
</evidence>
<comment type="caution">
    <text evidence="12">The sequence shown here is derived from an EMBL/GenBank/DDBJ whole genome shotgun (WGS) entry which is preliminary data.</text>
</comment>
<feature type="region of interest" description="Disordered" evidence="10">
    <location>
        <begin position="1051"/>
        <end position="1080"/>
    </location>
</feature>
<keyword evidence="5 9" id="KW-0997">Cell inner membrane</keyword>
<evidence type="ECO:0000256" key="6">
    <source>
        <dbReference type="ARBA" id="ARBA00022692"/>
    </source>
</evidence>
<proteinExistence type="inferred from homology"/>
<evidence type="ECO:0000256" key="5">
    <source>
        <dbReference type="ARBA" id="ARBA00022519"/>
    </source>
</evidence>
<name>A0ABV6EXV7_9BRAD</name>
<keyword evidence="6 9" id="KW-0812">Transmembrane</keyword>
<organism evidence="12 13">
    <name type="scientific">Rhodopseudomonas telluris</name>
    <dbReference type="NCBI Taxonomy" id="644215"/>
    <lineage>
        <taxon>Bacteria</taxon>
        <taxon>Pseudomonadati</taxon>
        <taxon>Pseudomonadota</taxon>
        <taxon>Alphaproteobacteria</taxon>
        <taxon>Hyphomicrobiales</taxon>
        <taxon>Nitrobacteraceae</taxon>
        <taxon>Rhodopseudomonas</taxon>
    </lineage>
</organism>
<dbReference type="SUPFAM" id="SSF82714">
    <property type="entry name" value="Multidrug efflux transporter AcrB TolC docking domain, DN and DC subdomains"/>
    <property type="match status" value="2"/>
</dbReference>
<feature type="transmembrane region" description="Helical" evidence="9">
    <location>
        <begin position="369"/>
        <end position="389"/>
    </location>
</feature>
<dbReference type="Pfam" id="PF00873">
    <property type="entry name" value="ACR_tran"/>
    <property type="match status" value="1"/>
</dbReference>
<evidence type="ECO:0000256" key="2">
    <source>
        <dbReference type="ARBA" id="ARBA00010942"/>
    </source>
</evidence>
<evidence type="ECO:0000313" key="13">
    <source>
        <dbReference type="Proteomes" id="UP001589775"/>
    </source>
</evidence>
<feature type="transmembrane region" description="Helical" evidence="9">
    <location>
        <begin position="472"/>
        <end position="499"/>
    </location>
</feature>
<dbReference type="NCBIfam" id="TIGR00915">
    <property type="entry name" value="2A0602"/>
    <property type="match status" value="1"/>
</dbReference>
<evidence type="ECO:0000313" key="12">
    <source>
        <dbReference type="EMBL" id="MFC0243053.1"/>
    </source>
</evidence>
<dbReference type="Gene3D" id="3.30.70.1430">
    <property type="entry name" value="Multidrug efflux transporter AcrB pore domain"/>
    <property type="match status" value="2"/>
</dbReference>
<evidence type="ECO:0000259" key="11">
    <source>
        <dbReference type="PROSITE" id="PS50156"/>
    </source>
</evidence>
<dbReference type="SUPFAM" id="SSF82693">
    <property type="entry name" value="Multidrug efflux transporter AcrB pore domain, PN1, PN2, PC1 and PC2 subdomains"/>
    <property type="match status" value="4"/>
</dbReference>
<dbReference type="InterPro" id="IPR004764">
    <property type="entry name" value="MdtF-like"/>
</dbReference>
<accession>A0ABV6EXV7</accession>
<comment type="caution">
    <text evidence="9">Lacks conserved residue(s) required for the propagation of feature annotation.</text>
</comment>
<feature type="transmembrane region" description="Helical" evidence="9">
    <location>
        <begin position="880"/>
        <end position="898"/>
    </location>
</feature>
<reference evidence="12 13" key="1">
    <citation type="submission" date="2024-09" db="EMBL/GenBank/DDBJ databases">
        <authorList>
            <person name="Sun Q."/>
            <person name="Mori K."/>
        </authorList>
    </citation>
    <scope>NUCLEOTIDE SEQUENCE [LARGE SCALE GENOMIC DNA]</scope>
    <source>
        <strain evidence="12 13">KCTC 23279</strain>
    </source>
</reference>
<feature type="transmembrane region" description="Helical" evidence="9">
    <location>
        <begin position="977"/>
        <end position="997"/>
    </location>
</feature>
<comment type="subcellular location">
    <subcellularLocation>
        <location evidence="1 9">Cell inner membrane</location>
        <topology evidence="1 9">Multi-pass membrane protein</topology>
    </subcellularLocation>
</comment>
<dbReference type="PANTHER" id="PTHR32063">
    <property type="match status" value="1"/>
</dbReference>
<dbReference type="Gene3D" id="3.30.70.1440">
    <property type="entry name" value="Multidrug efflux transporter AcrB pore domain"/>
    <property type="match status" value="1"/>
</dbReference>
<keyword evidence="4" id="KW-1003">Cell membrane</keyword>
<feature type="transmembrane region" description="Helical" evidence="9">
    <location>
        <begin position="1009"/>
        <end position="1036"/>
    </location>
</feature>
<feature type="transmembrane region" description="Helical" evidence="9">
    <location>
        <begin position="547"/>
        <end position="567"/>
    </location>
</feature>
<dbReference type="InterPro" id="IPR027463">
    <property type="entry name" value="AcrB_DN_DC_subdom"/>
</dbReference>
<dbReference type="EMBL" id="JBHLWM010000008">
    <property type="protein sequence ID" value="MFC0243053.1"/>
    <property type="molecule type" value="Genomic_DNA"/>
</dbReference>
<feature type="domain" description="SSD" evidence="11">
    <location>
        <begin position="368"/>
        <end position="497"/>
    </location>
</feature>
<dbReference type="InterPro" id="IPR000731">
    <property type="entry name" value="SSD"/>
</dbReference>
<evidence type="ECO:0000256" key="1">
    <source>
        <dbReference type="ARBA" id="ARBA00004429"/>
    </source>
</evidence>
<sequence>MNFSKFFIDRPIFAGVLSAVIFLSGLLALPVLPISEYPEVAPPTIVVTANYPGANPKVIAETVSTPIEEQINGVENMLYMSSQATTDGRMTLNVTFRLGTDPDKAQQLVQNRVSQAEPRLPAEVRALGVTTIKSAPDLTMVVHLMSPNDRYDMTYLRNYAVLNVKDRLARIEGVGQVQLFGSGDYSMRVWLDPQKVAERGLSPSDVVREIRAQNVQAAAGQVGSSPGEPGLDLQLSINAQGRLQTEDEFGDIIVKNGDNGEVVRLRDVARIELGAADYALRSLLNNKSAVAIPIFQSPGSNAIQISDNVRKTMKELKENMPDGVSYDIVYDPTQFVRASIEAVIHTLLEAIALVVLVVILFLQTWRASIIPLIAVPVSVIGTFAVMHVFGFSINALTLFGLVLAIGIVVDDAIVVVENVERNIERGLDPKEAAYQAMREVTGPIIAIALVLVAVFVPLAFITGLTGQFYKQFALTVAISTVISAFNSLTLSPALAALLLKGHDAPKDALTRFMDKTLGWFFVRFNRFFARSSEAYGGGVKRVISRRAVGMAVYLVLVGVTGWLFHAVPGGFVPGQDKQYLVGFAQLPDGATLDRTEEVIRRMGEIAQQEPGVENSIQFPGLSINGFTNSSNSGIVFIGLKDFADRKGPALSGNAIALALNKKFAGIQDAFIAMFPPPPVAGLGTIGGFKLQIEDRAGLGYEALNEATKAFVGKASQQKELAGLFTSYQINVPQLYADVDRTKARQLNVPVTSIFDTMQIYLGSLYVNDFNKFGRTYSVRVQADAKYRARADDVGQLKVRSDSNEMIPLSTLLRVKESAGPERAMRYNGFLTADVSGGAAPGFSTGQAQDAVARVAKETLPKGVSYEWTELTYQEIIAGNSSLIVFPVALLLVFLVLAAQYESLTLPLSIIMIVPMGLLAAMFGVWISKGDNNVFTQIGLIVLVGLSAKNAILIVEFARELEFAGRKPIQAAIEASRLRLRPILMTSMAFIMGVVPLVTSTGAGSEMRHAMGVAVFAGMIGVTAFGIFFTPMFYVLLRALAGNRPLTQHGEATVVDAPTQPHASHAPEPEPRSERVLMPHD</sequence>
<dbReference type="InterPro" id="IPR001036">
    <property type="entry name" value="Acrflvin-R"/>
</dbReference>